<gene>
    <name evidence="1" type="ORF">H261_03208</name>
</gene>
<comment type="caution">
    <text evidence="1">The sequence shown here is derived from an EMBL/GenBank/DDBJ whole genome shotgun (WGS) entry which is preliminary data.</text>
</comment>
<protein>
    <submittedName>
        <fullName evidence="1">Uncharacterized protein</fullName>
    </submittedName>
</protein>
<reference evidence="1 2" key="1">
    <citation type="journal article" date="2014" name="Genome Announc.">
        <title>Draft Genome Sequence of Magnetospirillum sp. Strain SO-1, a Freshwater Magnetotactic Bacterium Isolated from the Ol'khovka River, Russia.</title>
        <authorList>
            <person name="Grouzdev D.S."/>
            <person name="Dziuba M.V."/>
            <person name="Sukhacheva M.S."/>
            <person name="Mardanov A.V."/>
            <person name="Beletskiy A.V."/>
            <person name="Kuznetsov B.B."/>
            <person name="Skryabin K.G."/>
        </authorList>
    </citation>
    <scope>NUCLEOTIDE SEQUENCE [LARGE SCALE GENOMIC DNA]</scope>
    <source>
        <strain evidence="1 2">SO-1</strain>
    </source>
</reference>
<name>M3AFN3_9PROT</name>
<dbReference type="RefSeq" id="WP_008614250.1">
    <property type="nucleotide sequence ID" value="NZ_AONQ01000005.1"/>
</dbReference>
<evidence type="ECO:0000313" key="1">
    <source>
        <dbReference type="EMBL" id="EME71384.1"/>
    </source>
</evidence>
<dbReference type="OrthoDB" id="7770576at2"/>
<organism evidence="1 2">
    <name type="scientific">Paramagnetospirillum caucaseum</name>
    <dbReference type="NCBI Taxonomy" id="1244869"/>
    <lineage>
        <taxon>Bacteria</taxon>
        <taxon>Pseudomonadati</taxon>
        <taxon>Pseudomonadota</taxon>
        <taxon>Alphaproteobacteria</taxon>
        <taxon>Rhodospirillales</taxon>
        <taxon>Magnetospirillaceae</taxon>
        <taxon>Paramagnetospirillum</taxon>
    </lineage>
</organism>
<keyword evidence="2" id="KW-1185">Reference proteome</keyword>
<dbReference type="EMBL" id="AONQ01000005">
    <property type="protein sequence ID" value="EME71384.1"/>
    <property type="molecule type" value="Genomic_DNA"/>
</dbReference>
<accession>M3AFN3</accession>
<evidence type="ECO:0000313" key="2">
    <source>
        <dbReference type="Proteomes" id="UP000011744"/>
    </source>
</evidence>
<dbReference type="eggNOG" id="ENOG502ZBRH">
    <property type="taxonomic scope" value="Bacteria"/>
</dbReference>
<dbReference type="Proteomes" id="UP000011744">
    <property type="component" value="Unassembled WGS sequence"/>
</dbReference>
<sequence>MTERSMSGGMASAAAADTVHPIFLAQVTCVSGDVLLWSGHGDLEWGVNADGSPRIFLGSGLLGGISPMAETTEVAARGITLSLSGIPTDMIATALAETRQGLPARVWLGLLAGDGDLLADPLLLFSGLTDVPSIEDGGETCTVSVTVESRLIDLERPRVRRYTPEDQHIDYPGDKGFDYVAGLQSKEFKFGRA</sequence>
<dbReference type="AlphaFoldDB" id="M3AFN3"/>
<dbReference type="STRING" id="1244869.H261_03208"/>
<proteinExistence type="predicted"/>
<dbReference type="PATRIC" id="fig|1244869.3.peg.641"/>